<dbReference type="OrthoDB" id="2668326at2759"/>
<dbReference type="EMBL" id="JABBWM010000016">
    <property type="protein sequence ID" value="KAG2112049.1"/>
    <property type="molecule type" value="Genomic_DNA"/>
</dbReference>
<sequence length="229" mass="25247">MPVAHQHICHSARLRANTRVHSRAMDPRESFSNVPLNLPPEAPAIKMSIQWQSKNALTDVLVNYLTTHPSDCRVLFYSEGKKKMSPADDNPSGKDKGDIYGIITHLIFGQHIKYGPAYHQNPKKFHDSVSNHVSGTKYKKHKSQFTATGAGVILFDGTSRKNLLERVLADLPWYSDLDSIWHSNPSIAAKTHSFKPGVDHAGTLYSLVQSRGGACPSMHFGATAPPPNA</sequence>
<dbReference type="Proteomes" id="UP000823399">
    <property type="component" value="Unassembled WGS sequence"/>
</dbReference>
<dbReference type="GeneID" id="64695773"/>
<dbReference type="AlphaFoldDB" id="A0A9P7JWA7"/>
<reference evidence="1" key="1">
    <citation type="journal article" date="2020" name="New Phytol.">
        <title>Comparative genomics reveals dynamic genome evolution in host specialist ectomycorrhizal fungi.</title>
        <authorList>
            <person name="Lofgren L.A."/>
            <person name="Nguyen N.H."/>
            <person name="Vilgalys R."/>
            <person name="Ruytinx J."/>
            <person name="Liao H.L."/>
            <person name="Branco S."/>
            <person name="Kuo A."/>
            <person name="LaButti K."/>
            <person name="Lipzen A."/>
            <person name="Andreopoulos W."/>
            <person name="Pangilinan J."/>
            <person name="Riley R."/>
            <person name="Hundley H."/>
            <person name="Na H."/>
            <person name="Barry K."/>
            <person name="Grigoriev I.V."/>
            <person name="Stajich J.E."/>
            <person name="Kennedy P.G."/>
        </authorList>
    </citation>
    <scope>NUCLEOTIDE SEQUENCE</scope>
    <source>
        <strain evidence="1">FC423</strain>
    </source>
</reference>
<accession>A0A9P7JWA7</accession>
<name>A0A9P7JWA7_9AGAM</name>
<evidence type="ECO:0000313" key="1">
    <source>
        <dbReference type="EMBL" id="KAG2112049.1"/>
    </source>
</evidence>
<gene>
    <name evidence="1" type="ORF">F5147DRAFT_651151</name>
</gene>
<protein>
    <submittedName>
        <fullName evidence="1">Uncharacterized protein</fullName>
    </submittedName>
</protein>
<dbReference type="RefSeq" id="XP_041295106.1">
    <property type="nucleotide sequence ID" value="XM_041433514.1"/>
</dbReference>
<comment type="caution">
    <text evidence="1">The sequence shown here is derived from an EMBL/GenBank/DDBJ whole genome shotgun (WGS) entry which is preliminary data.</text>
</comment>
<evidence type="ECO:0000313" key="2">
    <source>
        <dbReference type="Proteomes" id="UP000823399"/>
    </source>
</evidence>
<keyword evidence="2" id="KW-1185">Reference proteome</keyword>
<proteinExistence type="predicted"/>
<organism evidence="1 2">
    <name type="scientific">Suillus discolor</name>
    <dbReference type="NCBI Taxonomy" id="1912936"/>
    <lineage>
        <taxon>Eukaryota</taxon>
        <taxon>Fungi</taxon>
        <taxon>Dikarya</taxon>
        <taxon>Basidiomycota</taxon>
        <taxon>Agaricomycotina</taxon>
        <taxon>Agaricomycetes</taxon>
        <taxon>Agaricomycetidae</taxon>
        <taxon>Boletales</taxon>
        <taxon>Suillineae</taxon>
        <taxon>Suillaceae</taxon>
        <taxon>Suillus</taxon>
    </lineage>
</organism>